<evidence type="ECO:0000259" key="4">
    <source>
        <dbReference type="Pfam" id="PF01814"/>
    </source>
</evidence>
<comment type="similarity">
    <text evidence="1">Belongs to the hemerythrin family.</text>
</comment>
<dbReference type="EMBL" id="KY929241">
    <property type="protein sequence ID" value="ASW22274.1"/>
    <property type="molecule type" value="mRNA"/>
</dbReference>
<evidence type="ECO:0000256" key="3">
    <source>
        <dbReference type="ARBA" id="ARBA00023004"/>
    </source>
</evidence>
<dbReference type="InterPro" id="IPR050669">
    <property type="entry name" value="Hemerythrin"/>
</dbReference>
<reference evidence="5" key="1">
    <citation type="submission" date="2017-04" db="EMBL/GenBank/DDBJ databases">
        <title>Broad phylogenetic occurrence of the oxygen-binding hemerythrins in bilaterians.</title>
        <authorList>
            <person name="Costa-Paiva E.M."/>
            <person name="Schrago C.G."/>
            <person name="Halanych K.M."/>
        </authorList>
    </citation>
    <scope>NUCLEOTIDE SEQUENCE</scope>
    <source>
        <strain evidence="5">Hypome</strain>
    </source>
</reference>
<dbReference type="GO" id="GO:0005506">
    <property type="term" value="F:iron ion binding"/>
    <property type="evidence" value="ECO:0007669"/>
    <property type="project" value="InterPro"/>
</dbReference>
<dbReference type="Pfam" id="PF01814">
    <property type="entry name" value="Hemerythrin"/>
    <property type="match status" value="1"/>
</dbReference>
<dbReference type="InterPro" id="IPR016131">
    <property type="entry name" value="Haemerythrin_Fe_BS"/>
</dbReference>
<evidence type="ECO:0000313" key="5">
    <source>
        <dbReference type="EMBL" id="ASW22274.1"/>
    </source>
</evidence>
<dbReference type="NCBIfam" id="TIGR02481">
    <property type="entry name" value="hemeryth_dom"/>
    <property type="match status" value="1"/>
</dbReference>
<proteinExistence type="evidence at transcript level"/>
<dbReference type="InterPro" id="IPR012312">
    <property type="entry name" value="Hemerythrin-like"/>
</dbReference>
<dbReference type="InterPro" id="IPR035938">
    <property type="entry name" value="Hemerythrin-like_sf"/>
</dbReference>
<evidence type="ECO:0000256" key="2">
    <source>
        <dbReference type="ARBA" id="ARBA00022723"/>
    </source>
</evidence>
<organism evidence="5">
    <name type="scientific">Hypomenia sp. EP-2017</name>
    <dbReference type="NCBI Taxonomy" id="2032694"/>
    <lineage>
        <taxon>Eukaryota</taxon>
        <taxon>Metazoa</taxon>
        <taxon>Spiralia</taxon>
        <taxon>Lophotrochozoa</taxon>
        <taxon>Mollusca</taxon>
        <taxon>Aplacophora</taxon>
        <taxon>Solenogastres</taxon>
        <taxon>Cavibelonia</taxon>
        <taxon>Pruvotinidae</taxon>
        <taxon>Lophomeniinae</taxon>
        <taxon>Hypomenia</taxon>
    </lineage>
</organism>
<dbReference type="NCBIfam" id="TIGR00058">
    <property type="entry name" value="Hemerythrin"/>
    <property type="match status" value="1"/>
</dbReference>
<sequence>MPTIPNPFRWDESFKVFYDSLDEQHKGLFDAIRRLDENRGDAGALTNLQAVIDQHFTDENKAMSDSGYSGFSAHKNAHADFQGKLSQVSLPASNTTIDWAKDWLVNHIKDIDFKYKKQLSSYS</sequence>
<feature type="domain" description="Hemerythrin-like" evidence="4">
    <location>
        <begin position="17"/>
        <end position="118"/>
    </location>
</feature>
<evidence type="ECO:0000256" key="1">
    <source>
        <dbReference type="ARBA" id="ARBA00010587"/>
    </source>
</evidence>
<dbReference type="InterPro" id="IPR012827">
    <property type="entry name" value="Hemerythrin_metal-bd"/>
</dbReference>
<keyword evidence="3" id="KW-0408">Iron</keyword>
<name>A0A286RT41_9MOLL</name>
<dbReference type="AlphaFoldDB" id="A0A286RT41"/>
<dbReference type="PANTHER" id="PTHR37164">
    <property type="entry name" value="BACTERIOHEMERYTHRIN"/>
    <property type="match status" value="1"/>
</dbReference>
<dbReference type="CDD" id="cd12107">
    <property type="entry name" value="Hemerythrin"/>
    <property type="match status" value="1"/>
</dbReference>
<dbReference type="SUPFAM" id="SSF47188">
    <property type="entry name" value="Hemerythrin-like"/>
    <property type="match status" value="1"/>
</dbReference>
<dbReference type="PROSITE" id="PS00550">
    <property type="entry name" value="HEMERYTHRINS"/>
    <property type="match status" value="1"/>
</dbReference>
<protein>
    <submittedName>
        <fullName evidence="5">Hemerythrin</fullName>
    </submittedName>
</protein>
<dbReference type="PANTHER" id="PTHR37164:SF1">
    <property type="entry name" value="BACTERIOHEMERYTHRIN"/>
    <property type="match status" value="1"/>
</dbReference>
<dbReference type="PRINTS" id="PR00186">
    <property type="entry name" value="HEMERYTHRIN"/>
</dbReference>
<dbReference type="InterPro" id="IPR002063">
    <property type="entry name" value="Haemerythrin"/>
</dbReference>
<keyword evidence="2" id="KW-0479">Metal-binding</keyword>
<dbReference type="Gene3D" id="1.20.120.50">
    <property type="entry name" value="Hemerythrin-like"/>
    <property type="match status" value="1"/>
</dbReference>
<accession>A0A286RT41</accession>